<dbReference type="AlphaFoldDB" id="A0A445DTD9"/>
<comment type="caution">
    <text evidence="2">The sequence shown here is derived from an EMBL/GenBank/DDBJ whole genome shotgun (WGS) entry which is preliminary data.</text>
</comment>
<keyword evidence="3" id="KW-1185">Reference proteome</keyword>
<sequence length="115" mass="12982">MLKVDELTSIHSRGKFACICVELDLRRQIVPSFTTLGKEFKLEYEGIYQICFKRGRYGHKMEIFLDFIGEILSQVAQAAIDGGRNLQNGGEEGGACHMRKPLDKNSINRKDSVMA</sequence>
<organism evidence="2 3">
    <name type="scientific">Arachis hypogaea</name>
    <name type="common">Peanut</name>
    <dbReference type="NCBI Taxonomy" id="3818"/>
    <lineage>
        <taxon>Eukaryota</taxon>
        <taxon>Viridiplantae</taxon>
        <taxon>Streptophyta</taxon>
        <taxon>Embryophyta</taxon>
        <taxon>Tracheophyta</taxon>
        <taxon>Spermatophyta</taxon>
        <taxon>Magnoliopsida</taxon>
        <taxon>eudicotyledons</taxon>
        <taxon>Gunneridae</taxon>
        <taxon>Pentapetalae</taxon>
        <taxon>rosids</taxon>
        <taxon>fabids</taxon>
        <taxon>Fabales</taxon>
        <taxon>Fabaceae</taxon>
        <taxon>Papilionoideae</taxon>
        <taxon>50 kb inversion clade</taxon>
        <taxon>dalbergioids sensu lato</taxon>
        <taxon>Dalbergieae</taxon>
        <taxon>Pterocarpus clade</taxon>
        <taxon>Arachis</taxon>
    </lineage>
</organism>
<feature type="compositionally biased region" description="Basic and acidic residues" evidence="1">
    <location>
        <begin position="100"/>
        <end position="115"/>
    </location>
</feature>
<name>A0A445DTD9_ARAHY</name>
<protein>
    <submittedName>
        <fullName evidence="2">Uncharacterized protein</fullName>
    </submittedName>
</protein>
<dbReference type="Proteomes" id="UP000289738">
    <property type="component" value="Chromosome A03"/>
</dbReference>
<evidence type="ECO:0000313" key="2">
    <source>
        <dbReference type="EMBL" id="RYR66458.1"/>
    </source>
</evidence>
<accession>A0A445DTD9</accession>
<gene>
    <name evidence="2" type="ORF">Ahy_A03g012439</name>
</gene>
<evidence type="ECO:0000256" key="1">
    <source>
        <dbReference type="SAM" id="MobiDB-lite"/>
    </source>
</evidence>
<proteinExistence type="predicted"/>
<dbReference type="EMBL" id="SDMP01000003">
    <property type="protein sequence ID" value="RYR66458.1"/>
    <property type="molecule type" value="Genomic_DNA"/>
</dbReference>
<reference evidence="2 3" key="1">
    <citation type="submission" date="2019-01" db="EMBL/GenBank/DDBJ databases">
        <title>Sequencing of cultivated peanut Arachis hypogaea provides insights into genome evolution and oil improvement.</title>
        <authorList>
            <person name="Chen X."/>
        </authorList>
    </citation>
    <scope>NUCLEOTIDE SEQUENCE [LARGE SCALE GENOMIC DNA]</scope>
    <source>
        <strain evidence="3">cv. Fuhuasheng</strain>
        <tissue evidence="2">Leaves</tissue>
    </source>
</reference>
<evidence type="ECO:0000313" key="3">
    <source>
        <dbReference type="Proteomes" id="UP000289738"/>
    </source>
</evidence>
<feature type="region of interest" description="Disordered" evidence="1">
    <location>
        <begin position="90"/>
        <end position="115"/>
    </location>
</feature>